<accession>A0A1D6EEE9</accession>
<dbReference type="InParanoid" id="A0A1D6EEE9"/>
<name>A0A1D6EEE9_MAIZE</name>
<reference evidence="1" key="1">
    <citation type="submission" date="2015-12" db="EMBL/GenBank/DDBJ databases">
        <title>Update maize B73 reference genome by single molecule sequencing technologies.</title>
        <authorList>
            <consortium name="Maize Genome Sequencing Project"/>
            <person name="Ware D."/>
        </authorList>
    </citation>
    <scope>NUCLEOTIDE SEQUENCE [LARGE SCALE GENOMIC DNA]</scope>
    <source>
        <tissue evidence="1">Seedling</tissue>
    </source>
</reference>
<organism evidence="1">
    <name type="scientific">Zea mays</name>
    <name type="common">Maize</name>
    <dbReference type="NCBI Taxonomy" id="4577"/>
    <lineage>
        <taxon>Eukaryota</taxon>
        <taxon>Viridiplantae</taxon>
        <taxon>Streptophyta</taxon>
        <taxon>Embryophyta</taxon>
        <taxon>Tracheophyta</taxon>
        <taxon>Spermatophyta</taxon>
        <taxon>Magnoliopsida</taxon>
        <taxon>Liliopsida</taxon>
        <taxon>Poales</taxon>
        <taxon>Poaceae</taxon>
        <taxon>PACMAD clade</taxon>
        <taxon>Panicoideae</taxon>
        <taxon>Andropogonodae</taxon>
        <taxon>Andropogoneae</taxon>
        <taxon>Tripsacinae</taxon>
        <taxon>Zea</taxon>
    </lineage>
</organism>
<dbReference type="PaxDb" id="4577-GRMZM5G853905_P01"/>
<gene>
    <name evidence="1" type="ORF">ZEAMMB73_Zm00001d004194</name>
</gene>
<sequence>MLDTNGNRKGGWDHVGVEGKWCWPEHGRAAQGFADRLAGEGRRLAWPGLSARLQRSAGSSGTVRCDGRACRAAIGMQARLLRERGASGAVPVLTIVGAGRIEEMEGGASVGPRGMAGALAGVCAAWAAQGRAWALGDTATGVGWGKHRLWGSALLG</sequence>
<evidence type="ECO:0000313" key="1">
    <source>
        <dbReference type="EMBL" id="ONM18602.1"/>
    </source>
</evidence>
<dbReference type="EMBL" id="CM007648">
    <property type="protein sequence ID" value="ONM18602.1"/>
    <property type="molecule type" value="Genomic_DNA"/>
</dbReference>
<feature type="non-terminal residue" evidence="1">
    <location>
        <position position="156"/>
    </location>
</feature>
<dbReference type="AlphaFoldDB" id="A0A1D6EEE9"/>
<proteinExistence type="predicted"/>
<protein>
    <submittedName>
        <fullName evidence="1">Uncharacterized protein</fullName>
    </submittedName>
</protein>